<sequence>MMEKALTLLRKIGLKKEKPAEEELSIFDKRLKMVNRARVVNQAGLGGPVFRSRPSDPEA</sequence>
<dbReference type="RefSeq" id="WP_197642374.1">
    <property type="nucleotide sequence ID" value="NZ_JAEACP010000004.1"/>
</dbReference>
<reference evidence="2" key="1">
    <citation type="journal article" date="2019" name="Int. J. Syst. Evol. Microbiol.">
        <title>The Global Catalogue of Microorganisms (GCM) 10K type strain sequencing project: providing services to taxonomists for standard genome sequencing and annotation.</title>
        <authorList>
            <consortium name="The Broad Institute Genomics Platform"/>
            <consortium name="The Broad Institute Genome Sequencing Center for Infectious Disease"/>
            <person name="Wu L."/>
            <person name="Ma J."/>
        </authorList>
    </citation>
    <scope>NUCLEOTIDE SEQUENCE [LARGE SCALE GENOMIC DNA]</scope>
    <source>
        <strain evidence="2">KCTC 62102</strain>
    </source>
</reference>
<name>A0ABV7DPI2_9RHOB</name>
<evidence type="ECO:0000313" key="1">
    <source>
        <dbReference type="EMBL" id="MFC3084488.1"/>
    </source>
</evidence>
<accession>A0ABV7DPI2</accession>
<comment type="caution">
    <text evidence="1">The sequence shown here is derived from an EMBL/GenBank/DDBJ whole genome shotgun (WGS) entry which is preliminary data.</text>
</comment>
<organism evidence="1 2">
    <name type="scientific">Tabrizicola soli</name>
    <dbReference type="NCBI Taxonomy" id="2185115"/>
    <lineage>
        <taxon>Bacteria</taxon>
        <taxon>Pseudomonadati</taxon>
        <taxon>Pseudomonadota</taxon>
        <taxon>Alphaproteobacteria</taxon>
        <taxon>Rhodobacterales</taxon>
        <taxon>Paracoccaceae</taxon>
        <taxon>Tabrizicola</taxon>
    </lineage>
</organism>
<protein>
    <submittedName>
        <fullName evidence="1">Uncharacterized protein</fullName>
    </submittedName>
</protein>
<dbReference type="Proteomes" id="UP001595445">
    <property type="component" value="Unassembled WGS sequence"/>
</dbReference>
<proteinExistence type="predicted"/>
<gene>
    <name evidence="1" type="ORF">ACFOD6_00370</name>
</gene>
<dbReference type="EMBL" id="JBHRSM010000001">
    <property type="protein sequence ID" value="MFC3084488.1"/>
    <property type="molecule type" value="Genomic_DNA"/>
</dbReference>
<keyword evidence="2" id="KW-1185">Reference proteome</keyword>
<evidence type="ECO:0000313" key="2">
    <source>
        <dbReference type="Proteomes" id="UP001595445"/>
    </source>
</evidence>